<organism evidence="3 4">
    <name type="scientific">Rhizophagus irregularis</name>
    <dbReference type="NCBI Taxonomy" id="588596"/>
    <lineage>
        <taxon>Eukaryota</taxon>
        <taxon>Fungi</taxon>
        <taxon>Fungi incertae sedis</taxon>
        <taxon>Mucoromycota</taxon>
        <taxon>Glomeromycotina</taxon>
        <taxon>Glomeromycetes</taxon>
        <taxon>Glomerales</taxon>
        <taxon>Glomeraceae</taxon>
        <taxon>Rhizophagus</taxon>
    </lineage>
</organism>
<proteinExistence type="predicted"/>
<dbReference type="GO" id="GO:0004672">
    <property type="term" value="F:protein kinase activity"/>
    <property type="evidence" value="ECO:0007669"/>
    <property type="project" value="InterPro"/>
</dbReference>
<keyword evidence="3" id="KW-0418">Kinase</keyword>
<dbReference type="VEuPathDB" id="FungiDB:RhiirA1_465927"/>
<dbReference type="InterPro" id="IPR011990">
    <property type="entry name" value="TPR-like_helical_dom_sf"/>
</dbReference>
<dbReference type="InterPro" id="IPR000719">
    <property type="entry name" value="Prot_kinase_dom"/>
</dbReference>
<dbReference type="Pfam" id="PF08238">
    <property type="entry name" value="Sel1"/>
    <property type="match status" value="7"/>
</dbReference>
<evidence type="ECO:0000259" key="2">
    <source>
        <dbReference type="PROSITE" id="PS50011"/>
    </source>
</evidence>
<protein>
    <submittedName>
        <fullName evidence="3">Kinase-like protein</fullName>
    </submittedName>
</protein>
<dbReference type="Proteomes" id="UP000233469">
    <property type="component" value="Unassembled WGS sequence"/>
</dbReference>
<accession>A0A2N1MUB0</accession>
<name>A0A2N1MUB0_9GLOM</name>
<dbReference type="EMBL" id="LLXL01001308">
    <property type="protein sequence ID" value="PKK65209.1"/>
    <property type="molecule type" value="Genomic_DNA"/>
</dbReference>
<evidence type="ECO:0000313" key="3">
    <source>
        <dbReference type="EMBL" id="PKK65209.1"/>
    </source>
</evidence>
<dbReference type="SMART" id="SM00671">
    <property type="entry name" value="SEL1"/>
    <property type="match status" value="7"/>
</dbReference>
<dbReference type="Gene3D" id="1.25.40.10">
    <property type="entry name" value="Tetratricopeptide repeat domain"/>
    <property type="match status" value="1"/>
</dbReference>
<dbReference type="AlphaFoldDB" id="A0A2N1MUB0"/>
<dbReference type="SUPFAM" id="SSF56112">
    <property type="entry name" value="Protein kinase-like (PK-like)"/>
    <property type="match status" value="1"/>
</dbReference>
<gene>
    <name evidence="3" type="ORF">RhiirC2_853778</name>
</gene>
<dbReference type="VEuPathDB" id="FungiDB:RhiirFUN_005204"/>
<dbReference type="PANTHER" id="PTHR43628:SF1">
    <property type="entry name" value="CHITIN SYNTHASE REGULATORY FACTOR 2-RELATED"/>
    <property type="match status" value="1"/>
</dbReference>
<sequence length="843" mass="96453">MQNTEDTNEWTNWIEEAISKEYYGFYEQKHFNNIQKIGAGGFAKVYRAKWKNSDQYLALKSFFNIDNITAREIVHEFKLQRIIQFHNNIIKFYIVAQFDPENQNSQSKDYLLVMEYADSGPLKNYLKKNFDNLTWNDKYNLAYQLACGVSCLHNEGIVHRDLHSGNVLVNQNTIKLADFGLSKRIETLSNTRTKVFGIVPYIDPKKFGGRRKNKNSQIFSLNEKSDIYSVGVLFWEISSGHSPFYTEQYDIDLALEISQGLREEPIPNTPENYIKIYTECWDGEPDKRPSINQVVERLKAIIAKINIITENYQTGLNQPTSIESIDKRTFIPTNNTDTTSNSADNLLHGEMSQVIQNFHIMNTKEIINKVVSTEENITKANIITKDHQMRLNLQSTSANEQKFNPTNIVDSSSNSDNSLHGEMSQVIQNFHIMSTKEIINKVVSSEKNITKANIITKDYQMRLNPQSISADEQNFNSTNTIDTSSNADNSLHGEMSQVIQNFDIMNTREIISTINKVITPEKNLIVNDIVNYIFEITNEGKDPTLSINIKDIFDYFNNDDINSQEIYNWLLINQNNPDSIFLLGYFNYLGIETNEDNKKAFDLFINASEQGHALAQFYVGLCYETGRGTIKNEKLAFKCYEKIANLGYASGLIKTGYFYSYVIGITINKQKAFELYQQAANSGNSNAQYNLALMYQNGKGVNKDYNKAFELFKQSAKGGNLDGIMMLGYCYNNGIGTNVDKKKAFEFYQQSANLGHKISQNNLGIIYENGIGVDKDYDKAFELYDRAANSGNSSAQHNLAVMYEYGKGIEKDINQAIYWYEKSAKQGNQNAQNKLEKLRKWFL</sequence>
<dbReference type="InterPro" id="IPR006597">
    <property type="entry name" value="Sel1-like"/>
</dbReference>
<feature type="domain" description="Protein kinase" evidence="2">
    <location>
        <begin position="31"/>
        <end position="302"/>
    </location>
</feature>
<dbReference type="PROSITE" id="PS00107">
    <property type="entry name" value="PROTEIN_KINASE_ATP"/>
    <property type="match status" value="1"/>
</dbReference>
<keyword evidence="3" id="KW-0808">Transferase</keyword>
<dbReference type="InterPro" id="IPR017441">
    <property type="entry name" value="Protein_kinase_ATP_BS"/>
</dbReference>
<dbReference type="Gene3D" id="1.10.510.10">
    <property type="entry name" value="Transferase(Phosphotransferase) domain 1"/>
    <property type="match status" value="1"/>
</dbReference>
<dbReference type="Pfam" id="PF07714">
    <property type="entry name" value="PK_Tyr_Ser-Thr"/>
    <property type="match status" value="1"/>
</dbReference>
<feature type="binding site" evidence="1">
    <location>
        <position position="60"/>
    </location>
    <ligand>
        <name>ATP</name>
        <dbReference type="ChEBI" id="CHEBI:30616"/>
    </ligand>
</feature>
<dbReference type="InterPro" id="IPR011009">
    <property type="entry name" value="Kinase-like_dom_sf"/>
</dbReference>
<evidence type="ECO:0000313" key="4">
    <source>
        <dbReference type="Proteomes" id="UP000233469"/>
    </source>
</evidence>
<comment type="caution">
    <text evidence="3">The sequence shown here is derived from an EMBL/GenBank/DDBJ whole genome shotgun (WGS) entry which is preliminary data.</text>
</comment>
<evidence type="ECO:0000256" key="1">
    <source>
        <dbReference type="PROSITE-ProRule" id="PRU10141"/>
    </source>
</evidence>
<dbReference type="InterPro" id="IPR052945">
    <property type="entry name" value="Mitotic_Regulator"/>
</dbReference>
<dbReference type="PRINTS" id="PR00109">
    <property type="entry name" value="TYRKINASE"/>
</dbReference>
<reference evidence="3 4" key="2">
    <citation type="submission" date="2017-10" db="EMBL/GenBank/DDBJ databases">
        <title>Extensive intraspecific genome diversity in a model arbuscular mycorrhizal fungus.</title>
        <authorList>
            <person name="Chen E.C.H."/>
            <person name="Morin E."/>
            <person name="Baudet D."/>
            <person name="Noel J."/>
            <person name="Ndikumana S."/>
            <person name="Charron P."/>
            <person name="St-Onge C."/>
            <person name="Giorgi J."/>
            <person name="Grigoriev I.V."/>
            <person name="Roux C."/>
            <person name="Martin F.M."/>
            <person name="Corradi N."/>
        </authorList>
    </citation>
    <scope>NUCLEOTIDE SEQUENCE [LARGE SCALE GENOMIC DNA]</scope>
    <source>
        <strain evidence="3 4">C2</strain>
    </source>
</reference>
<dbReference type="PANTHER" id="PTHR43628">
    <property type="entry name" value="ACTIVATOR OF C KINASE PROTEIN 1-RELATED"/>
    <property type="match status" value="1"/>
</dbReference>
<dbReference type="SUPFAM" id="SSF81901">
    <property type="entry name" value="HCP-like"/>
    <property type="match status" value="1"/>
</dbReference>
<dbReference type="PROSITE" id="PS50011">
    <property type="entry name" value="PROTEIN_KINASE_DOM"/>
    <property type="match status" value="1"/>
</dbReference>
<dbReference type="GO" id="GO:0005524">
    <property type="term" value="F:ATP binding"/>
    <property type="evidence" value="ECO:0007669"/>
    <property type="project" value="UniProtKB-UniRule"/>
</dbReference>
<reference evidence="3 4" key="1">
    <citation type="submission" date="2016-04" db="EMBL/GenBank/DDBJ databases">
        <title>Genome analyses suggest a sexual origin of heterokaryosis in a supposedly ancient asexual fungus.</title>
        <authorList>
            <person name="Ropars J."/>
            <person name="Sedzielewska K."/>
            <person name="Noel J."/>
            <person name="Charron P."/>
            <person name="Farinelli L."/>
            <person name="Marton T."/>
            <person name="Kruger M."/>
            <person name="Pelin A."/>
            <person name="Brachmann A."/>
            <person name="Corradi N."/>
        </authorList>
    </citation>
    <scope>NUCLEOTIDE SEQUENCE [LARGE SCALE GENOMIC DNA]</scope>
    <source>
        <strain evidence="3 4">C2</strain>
    </source>
</reference>
<keyword evidence="1" id="KW-0547">Nucleotide-binding</keyword>
<dbReference type="VEuPathDB" id="FungiDB:FUN_005523"/>
<dbReference type="InterPro" id="IPR001245">
    <property type="entry name" value="Ser-Thr/Tyr_kinase_cat_dom"/>
</dbReference>
<keyword evidence="1" id="KW-0067">ATP-binding</keyword>